<dbReference type="NCBIfam" id="TIGR00231">
    <property type="entry name" value="small_GTP"/>
    <property type="match status" value="1"/>
</dbReference>
<evidence type="ECO:0000256" key="2">
    <source>
        <dbReference type="ARBA" id="ARBA00022741"/>
    </source>
</evidence>
<dbReference type="Gene3D" id="3.40.50.300">
    <property type="entry name" value="P-loop containing nucleotide triphosphate hydrolases"/>
    <property type="match status" value="1"/>
</dbReference>
<dbReference type="PRINTS" id="PR00449">
    <property type="entry name" value="RASTRNSFRMNG"/>
</dbReference>
<keyword evidence="3" id="KW-0342">GTP-binding</keyword>
<evidence type="ECO:0000313" key="6">
    <source>
        <dbReference type="Proteomes" id="UP001470230"/>
    </source>
</evidence>
<organism evidence="5 6">
    <name type="scientific">Tritrichomonas musculus</name>
    <dbReference type="NCBI Taxonomy" id="1915356"/>
    <lineage>
        <taxon>Eukaryota</taxon>
        <taxon>Metamonada</taxon>
        <taxon>Parabasalia</taxon>
        <taxon>Tritrichomonadida</taxon>
        <taxon>Tritrichomonadidae</taxon>
        <taxon>Tritrichomonas</taxon>
    </lineage>
</organism>
<keyword evidence="2" id="KW-0547">Nucleotide-binding</keyword>
<dbReference type="InterPro" id="IPR027417">
    <property type="entry name" value="P-loop_NTPase"/>
</dbReference>
<dbReference type="SMART" id="SM00173">
    <property type="entry name" value="RAS"/>
    <property type="match status" value="1"/>
</dbReference>
<feature type="compositionally biased region" description="Polar residues" evidence="4">
    <location>
        <begin position="178"/>
        <end position="190"/>
    </location>
</feature>
<dbReference type="CDD" id="cd00154">
    <property type="entry name" value="Rab"/>
    <property type="match status" value="1"/>
</dbReference>
<comment type="similarity">
    <text evidence="1">Belongs to the small GTPase superfamily. Rab family.</text>
</comment>
<comment type="caution">
    <text evidence="5">The sequence shown here is derived from an EMBL/GenBank/DDBJ whole genome shotgun (WGS) entry which is preliminary data.</text>
</comment>
<evidence type="ECO:0000313" key="5">
    <source>
        <dbReference type="EMBL" id="KAK8854402.1"/>
    </source>
</evidence>
<gene>
    <name evidence="5" type="ORF">M9Y10_016964</name>
</gene>
<dbReference type="Pfam" id="PF00071">
    <property type="entry name" value="Ras"/>
    <property type="match status" value="1"/>
</dbReference>
<evidence type="ECO:0008006" key="7">
    <source>
        <dbReference type="Google" id="ProtNLM"/>
    </source>
</evidence>
<sequence>MEENSYKLIILGDTGVGKTSIISRKIYQRFDDNVPLTVGVSNFTITEKIKGKDIELKVWDTAGQEQYASLIPMFSRNSDVCILCCDVTTPNSFDHLEMWKTKLNDSGCDPPIILAINKMDLSSDNFEKIYEDHSKTLEKFDTVLYVSAKINSGIADLFQLAAEKAYEYAQNNHKTHSKTVQDMNINNGPQDNKKCCQ</sequence>
<dbReference type="EMBL" id="JAPFFF010000021">
    <property type="protein sequence ID" value="KAK8854402.1"/>
    <property type="molecule type" value="Genomic_DNA"/>
</dbReference>
<reference evidence="5 6" key="1">
    <citation type="submission" date="2024-04" db="EMBL/GenBank/DDBJ databases">
        <title>Tritrichomonas musculus Genome.</title>
        <authorList>
            <person name="Alves-Ferreira E."/>
            <person name="Grigg M."/>
            <person name="Lorenzi H."/>
            <person name="Galac M."/>
        </authorList>
    </citation>
    <scope>NUCLEOTIDE SEQUENCE [LARGE SCALE GENOMIC DNA]</scope>
    <source>
        <strain evidence="5 6">EAF2021</strain>
    </source>
</reference>
<dbReference type="Proteomes" id="UP001470230">
    <property type="component" value="Unassembled WGS sequence"/>
</dbReference>
<evidence type="ECO:0000256" key="1">
    <source>
        <dbReference type="ARBA" id="ARBA00006270"/>
    </source>
</evidence>
<feature type="region of interest" description="Disordered" evidence="4">
    <location>
        <begin position="177"/>
        <end position="197"/>
    </location>
</feature>
<dbReference type="InterPro" id="IPR005225">
    <property type="entry name" value="Small_GTP-bd"/>
</dbReference>
<dbReference type="SMART" id="SM00175">
    <property type="entry name" value="RAB"/>
    <property type="match status" value="1"/>
</dbReference>
<proteinExistence type="inferred from homology"/>
<protein>
    <recommendedName>
        <fullName evidence="7">Small GTP-binding protein</fullName>
    </recommendedName>
</protein>
<dbReference type="PROSITE" id="PS51419">
    <property type="entry name" value="RAB"/>
    <property type="match status" value="1"/>
</dbReference>
<dbReference type="SUPFAM" id="SSF52540">
    <property type="entry name" value="P-loop containing nucleoside triphosphate hydrolases"/>
    <property type="match status" value="1"/>
</dbReference>
<dbReference type="PANTHER" id="PTHR47981:SF20">
    <property type="entry name" value="RAS-RELATED PROTEIN RAB-7A"/>
    <property type="match status" value="1"/>
</dbReference>
<dbReference type="SMART" id="SM00174">
    <property type="entry name" value="RHO"/>
    <property type="match status" value="1"/>
</dbReference>
<evidence type="ECO:0000256" key="3">
    <source>
        <dbReference type="ARBA" id="ARBA00023134"/>
    </source>
</evidence>
<evidence type="ECO:0000256" key="4">
    <source>
        <dbReference type="SAM" id="MobiDB-lite"/>
    </source>
</evidence>
<name>A0ABR2HXZ1_9EUKA</name>
<dbReference type="PANTHER" id="PTHR47981">
    <property type="entry name" value="RAB FAMILY"/>
    <property type="match status" value="1"/>
</dbReference>
<dbReference type="InterPro" id="IPR001806">
    <property type="entry name" value="Small_GTPase"/>
</dbReference>
<keyword evidence="6" id="KW-1185">Reference proteome</keyword>
<accession>A0ABR2HXZ1</accession>